<dbReference type="InterPro" id="IPR029071">
    <property type="entry name" value="Ubiquitin-like_domsf"/>
</dbReference>
<evidence type="ECO:0000256" key="5">
    <source>
        <dbReference type="RuleBase" id="RU004384"/>
    </source>
</evidence>
<gene>
    <name evidence="6" type="ORF">M0811_09178</name>
</gene>
<name>A0A9Q0LID1_ANAIG</name>
<dbReference type="InterPro" id="IPR004241">
    <property type="entry name" value="Atg8-like"/>
</dbReference>
<keyword evidence="3" id="KW-0472">Membrane</keyword>
<evidence type="ECO:0000256" key="2">
    <source>
        <dbReference type="ARBA" id="ARBA00007293"/>
    </source>
</evidence>
<dbReference type="PANTHER" id="PTHR10969">
    <property type="entry name" value="MICROTUBULE-ASSOCIATED PROTEINS 1A/1B LIGHT CHAIN 3-RELATED"/>
    <property type="match status" value="1"/>
</dbReference>
<dbReference type="SUPFAM" id="SSF54236">
    <property type="entry name" value="Ubiquitin-like"/>
    <property type="match status" value="1"/>
</dbReference>
<dbReference type="Proteomes" id="UP001149090">
    <property type="component" value="Unassembled WGS sequence"/>
</dbReference>
<proteinExistence type="inferred from homology"/>
<keyword evidence="7" id="KW-1185">Reference proteome</keyword>
<organism evidence="6 7">
    <name type="scientific">Anaeramoeba ignava</name>
    <name type="common">Anaerobic marine amoeba</name>
    <dbReference type="NCBI Taxonomy" id="1746090"/>
    <lineage>
        <taxon>Eukaryota</taxon>
        <taxon>Metamonada</taxon>
        <taxon>Anaeramoebidae</taxon>
        <taxon>Anaeramoeba</taxon>
    </lineage>
</organism>
<comment type="caution">
    <text evidence="6">The sequence shown here is derived from an EMBL/GenBank/DDBJ whole genome shotgun (WGS) entry which is preliminary data.</text>
</comment>
<comment type="similarity">
    <text evidence="2 5">Belongs to the ATG8 family.</text>
</comment>
<dbReference type="GO" id="GO:0016020">
    <property type="term" value="C:membrane"/>
    <property type="evidence" value="ECO:0007669"/>
    <property type="project" value="UniProtKB-SubCell"/>
</dbReference>
<evidence type="ECO:0000256" key="1">
    <source>
        <dbReference type="ARBA" id="ARBA00004370"/>
    </source>
</evidence>
<evidence type="ECO:0000313" key="6">
    <source>
        <dbReference type="EMBL" id="KAJ5072964.1"/>
    </source>
</evidence>
<dbReference type="AlphaFoldDB" id="A0A9Q0LID1"/>
<dbReference type="EMBL" id="JAPDFW010000078">
    <property type="protein sequence ID" value="KAJ5072964.1"/>
    <property type="molecule type" value="Genomic_DNA"/>
</dbReference>
<keyword evidence="5" id="KW-0072">Autophagy</keyword>
<evidence type="ECO:0000313" key="7">
    <source>
        <dbReference type="Proteomes" id="UP001149090"/>
    </source>
</evidence>
<comment type="subcellular location">
    <subcellularLocation>
        <location evidence="1">Membrane</location>
    </subcellularLocation>
</comment>
<keyword evidence="4" id="KW-0449">Lipoprotein</keyword>
<accession>A0A9Q0LID1</accession>
<evidence type="ECO:0000256" key="3">
    <source>
        <dbReference type="ARBA" id="ARBA00023136"/>
    </source>
</evidence>
<evidence type="ECO:0000256" key="4">
    <source>
        <dbReference type="ARBA" id="ARBA00023288"/>
    </source>
</evidence>
<dbReference type="OMA" id="EHRCMES"/>
<reference evidence="6" key="1">
    <citation type="submission" date="2022-10" db="EMBL/GenBank/DDBJ databases">
        <title>Novel sulphate-reducing endosymbionts in the free-living metamonad Anaeramoeba.</title>
        <authorList>
            <person name="Jerlstrom-Hultqvist J."/>
            <person name="Cepicka I."/>
            <person name="Gallot-Lavallee L."/>
            <person name="Salas-Leiva D."/>
            <person name="Curtis B.A."/>
            <person name="Zahonova K."/>
            <person name="Pipaliya S."/>
            <person name="Dacks J."/>
            <person name="Roger A.J."/>
        </authorList>
    </citation>
    <scope>NUCLEOTIDE SEQUENCE</scope>
    <source>
        <strain evidence="6">BMAN</strain>
    </source>
</reference>
<dbReference type="GO" id="GO:0006914">
    <property type="term" value="P:autophagy"/>
    <property type="evidence" value="ECO:0007669"/>
    <property type="project" value="UniProtKB-KW"/>
</dbReference>
<sequence>MSSYKQTVSAEERKKQSERILARFPDRIPIICDKNPKSDIQEIEKKKFLVPSDLTVGQFAYVIRKNIKLSPEKSLYFLSNNKLLSFDIILFIYNL</sequence>
<protein>
    <recommendedName>
        <fullName evidence="5">Autophagy-related protein</fullName>
    </recommendedName>
</protein>
<dbReference type="Pfam" id="PF02991">
    <property type="entry name" value="ATG8"/>
    <property type="match status" value="1"/>
</dbReference>
<dbReference type="OrthoDB" id="6738456at2759"/>
<dbReference type="Gene3D" id="3.10.20.90">
    <property type="entry name" value="Phosphatidylinositol 3-kinase Catalytic Subunit, Chain A, domain 1"/>
    <property type="match status" value="1"/>
</dbReference>